<dbReference type="InterPro" id="IPR001926">
    <property type="entry name" value="TrpB-like_PALP"/>
</dbReference>
<protein>
    <recommendedName>
        <fullName evidence="4">Probable D-serine dehydratase</fullName>
        <ecNumber evidence="4">4.3.1.18</ecNumber>
    </recommendedName>
    <alternativeName>
        <fullName evidence="4">D-serine deaminase</fullName>
        <shortName evidence="4">DSD</shortName>
    </alternativeName>
</protein>
<dbReference type="NCBIfam" id="NF002823">
    <property type="entry name" value="PRK02991.1"/>
    <property type="match status" value="1"/>
</dbReference>
<dbReference type="PANTHER" id="PTHR48078:SF9">
    <property type="entry name" value="D-SERINE DEHYDRATASE"/>
    <property type="match status" value="1"/>
</dbReference>
<evidence type="ECO:0000313" key="7">
    <source>
        <dbReference type="Proteomes" id="UP000029380"/>
    </source>
</evidence>
<dbReference type="PANTHER" id="PTHR48078">
    <property type="entry name" value="THREONINE DEHYDRATASE, MITOCHONDRIAL-RELATED"/>
    <property type="match status" value="1"/>
</dbReference>
<organism evidence="6 7">
    <name type="scientific">Tetragenococcus muriaticus PMC-11-5</name>
    <dbReference type="NCBI Taxonomy" id="1302649"/>
    <lineage>
        <taxon>Bacteria</taxon>
        <taxon>Bacillati</taxon>
        <taxon>Bacillota</taxon>
        <taxon>Bacilli</taxon>
        <taxon>Lactobacillales</taxon>
        <taxon>Enterococcaceae</taxon>
        <taxon>Tetragenococcus</taxon>
    </lineage>
</organism>
<dbReference type="InterPro" id="IPR011780">
    <property type="entry name" value="D_Ser_am_lyase"/>
</dbReference>
<evidence type="ECO:0000256" key="4">
    <source>
        <dbReference type="HAMAP-Rule" id="MF_01030"/>
    </source>
</evidence>
<dbReference type="Gene3D" id="3.40.50.1100">
    <property type="match status" value="2"/>
</dbReference>
<gene>
    <name evidence="4" type="primary">dsdA</name>
    <name evidence="6" type="ORF">TMUPMC115_2654</name>
</gene>
<comment type="caution">
    <text evidence="6">The sequence shown here is derived from an EMBL/GenBank/DDBJ whole genome shotgun (WGS) entry which is preliminary data.</text>
</comment>
<dbReference type="GO" id="GO:0036088">
    <property type="term" value="P:D-serine catabolic process"/>
    <property type="evidence" value="ECO:0007669"/>
    <property type="project" value="TreeGrafter"/>
</dbReference>
<dbReference type="SUPFAM" id="SSF53686">
    <property type="entry name" value="Tryptophan synthase beta subunit-like PLP-dependent enzymes"/>
    <property type="match status" value="1"/>
</dbReference>
<feature type="domain" description="Tryptophan synthase beta chain-like PALP" evidence="5">
    <location>
        <begin position="11"/>
        <end position="309"/>
    </location>
</feature>
<dbReference type="EC" id="4.3.1.18" evidence="4"/>
<dbReference type="Proteomes" id="UP000029380">
    <property type="component" value="Unassembled WGS sequence"/>
</dbReference>
<keyword evidence="3 4" id="KW-0456">Lyase</keyword>
<reference evidence="6 7" key="1">
    <citation type="submission" date="2014-08" db="EMBL/GenBank/DDBJ databases">
        <title>Genome sequence of Tetragenococcus muriaticus.</title>
        <authorList>
            <person name="Chuea-nongthon C."/>
            <person name="Rodtong S."/>
            <person name="Yongsawatdigul J."/>
            <person name="Steele J.L."/>
            <person name="Liu X.-y."/>
            <person name="Speers J."/>
            <person name="Glasner J.D."/>
            <person name="Neeno-Eckwall E.C."/>
        </authorList>
    </citation>
    <scope>NUCLEOTIDE SEQUENCE [LARGE SCALE GENOMIC DNA]</scope>
    <source>
        <strain evidence="6 7">PMC-11-5</strain>
    </source>
</reference>
<evidence type="ECO:0000256" key="1">
    <source>
        <dbReference type="ARBA" id="ARBA00001933"/>
    </source>
</evidence>
<dbReference type="HAMAP" id="MF_01030">
    <property type="entry name" value="D_Ser_dehydrat"/>
    <property type="match status" value="1"/>
</dbReference>
<dbReference type="AlphaFoldDB" id="A0A091BWZ6"/>
<evidence type="ECO:0000256" key="2">
    <source>
        <dbReference type="ARBA" id="ARBA00022898"/>
    </source>
</evidence>
<sequence length="370" mass="40884">MKSLLDEKYNQSLEGSFYLKRDDQLPISGTVKARGAIYEVLKHAESLALENGLLSSTKEDYSVFATKKFQDFFSEYNITVGTTGNLGISVGRMGRMLGFDVTVHMSVEAKEWKKQYLRDLGVNVIEHETNFSLAVNKGRALSEADPKSYFVDDENSESLFFGYTAGGYRMKEQLKREGIKVDEEHPLFVYLPCGIGGAPTGVTFGLKQAFGDNVHCIFAEPTKMPSMLIGLESQLFNDVSVEDVGLGGSTVADGLAVPRTSALVSKLARYYFSAGYTLQDGSFQRLLWNLYHTESIFLEPAAVAGVVGPYALMSTQEGQAYMKNHELQDKLANATHIAWATGGSMVPNDYREEFIEEGKQAEKHTTSSIK</sequence>
<comment type="similarity">
    <text evidence="4">Belongs to the serine/threonine dehydratase family. DsdA subfamily.</text>
</comment>
<dbReference type="Pfam" id="PF00291">
    <property type="entry name" value="PALP"/>
    <property type="match status" value="1"/>
</dbReference>
<dbReference type="InterPro" id="IPR050147">
    <property type="entry name" value="Ser/Thr_Dehydratase"/>
</dbReference>
<dbReference type="GO" id="GO:0030170">
    <property type="term" value="F:pyridoxal phosphate binding"/>
    <property type="evidence" value="ECO:0007669"/>
    <property type="project" value="InterPro"/>
</dbReference>
<dbReference type="GO" id="GO:0016836">
    <property type="term" value="F:hydro-lyase activity"/>
    <property type="evidence" value="ECO:0007669"/>
    <property type="project" value="UniProtKB-UniRule"/>
</dbReference>
<evidence type="ECO:0000259" key="5">
    <source>
        <dbReference type="Pfam" id="PF00291"/>
    </source>
</evidence>
<comment type="cofactor">
    <cofactor evidence="1 4">
        <name>pyridoxal 5'-phosphate</name>
        <dbReference type="ChEBI" id="CHEBI:597326"/>
    </cofactor>
</comment>
<dbReference type="EMBL" id="JPVU01000347">
    <property type="protein sequence ID" value="KFN88970.1"/>
    <property type="molecule type" value="Genomic_DNA"/>
</dbReference>
<name>A0A091BWZ6_9ENTE</name>
<dbReference type="NCBIfam" id="TIGR02035">
    <property type="entry name" value="D_Ser_am_lyase"/>
    <property type="match status" value="1"/>
</dbReference>
<dbReference type="GO" id="GO:0008721">
    <property type="term" value="F:D-serine ammonia-lyase activity"/>
    <property type="evidence" value="ECO:0007669"/>
    <property type="project" value="UniProtKB-EC"/>
</dbReference>
<keyword evidence="2 4" id="KW-0663">Pyridoxal phosphate</keyword>
<accession>A0A091BWZ6</accession>
<dbReference type="GO" id="GO:0009097">
    <property type="term" value="P:isoleucine biosynthetic process"/>
    <property type="evidence" value="ECO:0007669"/>
    <property type="project" value="TreeGrafter"/>
</dbReference>
<dbReference type="PATRIC" id="fig|1302649.3.peg.2625"/>
<evidence type="ECO:0000256" key="3">
    <source>
        <dbReference type="ARBA" id="ARBA00023239"/>
    </source>
</evidence>
<dbReference type="InterPro" id="IPR036052">
    <property type="entry name" value="TrpB-like_PALP_sf"/>
</dbReference>
<evidence type="ECO:0000313" key="6">
    <source>
        <dbReference type="EMBL" id="KFN88970.1"/>
    </source>
</evidence>
<comment type="catalytic activity">
    <reaction evidence="4">
        <text>D-serine = pyruvate + NH4(+)</text>
        <dbReference type="Rhea" id="RHEA:13977"/>
        <dbReference type="ChEBI" id="CHEBI:15361"/>
        <dbReference type="ChEBI" id="CHEBI:28938"/>
        <dbReference type="ChEBI" id="CHEBI:35247"/>
        <dbReference type="EC" id="4.3.1.18"/>
    </reaction>
</comment>
<proteinExistence type="inferred from homology"/>
<feature type="modified residue" description="N6-(pyridoxal phosphate)lysine" evidence="4">
    <location>
        <position position="32"/>
    </location>
</feature>